<dbReference type="InterPro" id="IPR013783">
    <property type="entry name" value="Ig-like_fold"/>
</dbReference>
<keyword evidence="4" id="KW-1185">Reference proteome</keyword>
<dbReference type="InterPro" id="IPR055354">
    <property type="entry name" value="DUF7507"/>
</dbReference>
<dbReference type="Pfam" id="PF24346">
    <property type="entry name" value="DUF7507"/>
    <property type="match status" value="8"/>
</dbReference>
<feature type="domain" description="DUF7507" evidence="2">
    <location>
        <begin position="934"/>
        <end position="1045"/>
    </location>
</feature>
<evidence type="ECO:0000313" key="4">
    <source>
        <dbReference type="Proteomes" id="UP001174208"/>
    </source>
</evidence>
<dbReference type="InterPro" id="IPR047589">
    <property type="entry name" value="DUF11_rpt"/>
</dbReference>
<gene>
    <name evidence="3" type="ORF">P5G50_00160</name>
</gene>
<dbReference type="PANTHER" id="PTHR34819:SF3">
    <property type="entry name" value="CELL SURFACE PROTEIN"/>
    <property type="match status" value="1"/>
</dbReference>
<feature type="domain" description="DUF7507" evidence="2">
    <location>
        <begin position="1405"/>
        <end position="1508"/>
    </location>
</feature>
<feature type="domain" description="DUF7507" evidence="2">
    <location>
        <begin position="1634"/>
        <end position="1736"/>
    </location>
</feature>
<feature type="domain" description="DUF7507" evidence="2">
    <location>
        <begin position="1292"/>
        <end position="1393"/>
    </location>
</feature>
<keyword evidence="1" id="KW-0472">Membrane</keyword>
<proteinExistence type="predicted"/>
<feature type="domain" description="DUF7507" evidence="2">
    <location>
        <begin position="1753"/>
        <end position="1856"/>
    </location>
</feature>
<dbReference type="RefSeq" id="WP_301209666.1">
    <property type="nucleotide sequence ID" value="NZ_JAROCF010000001.1"/>
</dbReference>
<dbReference type="Gene3D" id="2.60.40.10">
    <property type="entry name" value="Immunoglobulins"/>
    <property type="match status" value="2"/>
</dbReference>
<organism evidence="3 4">
    <name type="scientific">Leifsonia williamsii</name>
    <dbReference type="NCBI Taxonomy" id="3035919"/>
    <lineage>
        <taxon>Bacteria</taxon>
        <taxon>Bacillati</taxon>
        <taxon>Actinomycetota</taxon>
        <taxon>Actinomycetes</taxon>
        <taxon>Micrococcales</taxon>
        <taxon>Microbacteriaceae</taxon>
        <taxon>Leifsonia</taxon>
    </lineage>
</organism>
<sequence>MAEGVGGRKKRHRDDREGFSIRALGRRLGVAGFVAALAVALVAVASPTPALAADMTVSVTQTSPTTPTVNSGVAVTYTLTYSCSNAAGSCADSVATIPTTTVTGNGTNTDFSSWVKTGTCPAVNKSVAGRVSFSLGTLSTGTATCTFTVTPPDFQTLNNASASIAATLSSTNSASATSAPVTLTAAAAHNITQSIQIPGQVIQGNPFNYTMVFNCAANTTAPQGDLGTSTIELAATLPAGFDYQTYSLSSSNLPGTVVYDPATRVIRYSDPTGASCGVTSRIVFVVTGNAATNGVPDAVGSKVCITSTSTWTYLDGVPGSATNPSQCSTVIAAATVVGKNVATSTLGNLGQYKFTDGSTPPYTYPGDWDGTGQSTYFDILAGSVGGPTNGGVMFDIKDPMPCLTNLSGGVYSSNAVGTYCTAPAYIPTLLTPFNFPVTAADAITLVYTDGSTGTVPYTTGKGWVIPTTPAVAQVNIPAFAGEGSNSAANITLRLFGYASPSAQTPSEIKNTVSSTPYAVGSSTPLVATQTASRVELVTARPAGNGALVFPALNTTQVGTTCAANVTLTGTNTYSGSRIEIPTAPSQAIYIDYLAPVGATAVNAPTTTFTLNALNPLSQGVRPSTTPAIAPTLTQDHNGTGRTLVRYVIPAGTATLGGLYRITSASFVSLTLEAGCAGTYQSDVTIGYGAPITQCYLNNARTASISAAPLNPWSSTDLRANGAPTAGNYCGESAPLKIAPIRAGFTVDKTVQGNLDPSPVGIGNPGHVSNAGGAATYTVSFKNSGEATLDNPVMYDLLPRVGDTLASQTTARGSQFPVTLTGVGTLPSGLSVAYSQAVNPCRPEVLATNPGCVDDWSATAPSPLSKTTALKFSYAGRVTVGTVFAATYTVSTPVVVAGQVAKNTVGTNATAGDALVGTGAESSVTDLQAQSAQPAVTKTADRTTVDAVGQAITYTFTVTNNTAVTLANVRVADALTDAAPSSIAPAATCSALSSPAATCSGAVTTLVPGQSATFTARYVTTQADLDHGRISDQATATADPPSGPGLSNSSGVVTVTATQNGALGLTKSATPDTVDSVGDVVTYTFTATNTGNLTLKTLGITEKSFSGSGALSSITCPPDALAPGASIDCTASYPITQADLTAGSVVNTAAASAKTPAGVTVASADSTATVTVNQVAGLAIVKSATPSSSAAYNAGQLITYSYVVSNTGNIPVTGIAVNEKTFTGTGIPSAISCPATALDPAAQFTCTSTYTLTQADVDSGSLSNTANATGNASTGPVTAEDSTATTPQEAVSKLTLTKTAGTAYVNATGETITYTFAIRNTGNVTVHDVAASETAFSGTGGTPVTTCPTTTLVPGQEVDCTATYTVTQADMNSGSIVNTAEATGVDPNDAGVTSAKSTATVTVNAAPGISVEKTADLASFTAVGTAITFSFAVTNIGNVALSDVAVTEGDFTGSAALGAIDCPTGDIAPGDVVTCSAGYETTQADLDRGSIVNTATASGRTATGAGVVSDPSTVTVAAVQTPALTLEKTVDPGSAASAGDAVTYTFHVTNTGNVTLTALAVAETGFSGTGGIAVPGCGSAPLAPGADRSCELTYRVTQADVDAGTVTNTAVATATAGVATVTSDPSTATVSIERKPALSLVKSASPSAPADFVAGQQITYTFVITNTGNVTVTDPAVQEGHFTGTGTLDAPVCASADPLAPGAQLICSTVYTVTQADIDAASVTNTAAATGVGPAGTDPLAPPSSSVTVPEPSKPSLALLKTSDTKQLAAAGQVVTYSFTVTNTGNTTATKVGVKEGAFSGRGTAPVLDCSLGTLLPGQTATCSAPYTVVAADLDGKPLTNTATAFSGTPSGSDVSSDPSTATIDDVVTAAGPGDPAGQGDPADPTGLARTGSTIAWGVGILALGALAVGTLLMLRRRPLN</sequence>
<feature type="domain" description="DUF7507" evidence="2">
    <location>
        <begin position="1176"/>
        <end position="1277"/>
    </location>
</feature>
<keyword evidence="1" id="KW-1133">Transmembrane helix</keyword>
<dbReference type="Proteomes" id="UP001174208">
    <property type="component" value="Unassembled WGS sequence"/>
</dbReference>
<dbReference type="PANTHER" id="PTHR34819">
    <property type="entry name" value="LARGE CYSTEINE-RICH PERIPLASMIC PROTEIN OMCB"/>
    <property type="match status" value="1"/>
</dbReference>
<keyword evidence="1" id="KW-0812">Transmembrane</keyword>
<feature type="domain" description="DUF7507" evidence="2">
    <location>
        <begin position="1520"/>
        <end position="1619"/>
    </location>
</feature>
<comment type="caution">
    <text evidence="3">The sequence shown here is derived from an EMBL/GenBank/DDBJ whole genome shotgun (WGS) entry which is preliminary data.</text>
</comment>
<evidence type="ECO:0000259" key="2">
    <source>
        <dbReference type="Pfam" id="PF24346"/>
    </source>
</evidence>
<evidence type="ECO:0000313" key="3">
    <source>
        <dbReference type="EMBL" id="MDN4612846.1"/>
    </source>
</evidence>
<dbReference type="NCBIfam" id="TIGR01451">
    <property type="entry name" value="B_ant_repeat"/>
    <property type="match status" value="5"/>
</dbReference>
<protein>
    <recommendedName>
        <fullName evidence="2">DUF7507 domain-containing protein</fullName>
    </recommendedName>
</protein>
<name>A0ABT8K5W9_9MICO</name>
<dbReference type="InterPro" id="IPR051172">
    <property type="entry name" value="Chlamydia_OmcB"/>
</dbReference>
<feature type="transmembrane region" description="Helical" evidence="1">
    <location>
        <begin position="1894"/>
        <end position="1914"/>
    </location>
</feature>
<evidence type="ECO:0000256" key="1">
    <source>
        <dbReference type="SAM" id="Phobius"/>
    </source>
</evidence>
<accession>A0ABT8K5W9</accession>
<reference evidence="3" key="1">
    <citation type="submission" date="2023-06" db="EMBL/GenBank/DDBJ databases">
        <title>MT1 and MT2 Draft Genomes of Novel Species.</title>
        <authorList>
            <person name="Venkateswaran K."/>
        </authorList>
    </citation>
    <scope>NUCLEOTIDE SEQUENCE</scope>
    <source>
        <strain evidence="3">F6_8S_P_1B</strain>
    </source>
</reference>
<dbReference type="EMBL" id="JAROCF010000001">
    <property type="protein sequence ID" value="MDN4612846.1"/>
    <property type="molecule type" value="Genomic_DNA"/>
</dbReference>
<feature type="domain" description="DUF7507" evidence="2">
    <location>
        <begin position="1061"/>
        <end position="1162"/>
    </location>
</feature>